<dbReference type="InterPro" id="IPR006311">
    <property type="entry name" value="TAT_signal"/>
</dbReference>
<dbReference type="EMBL" id="CP077062">
    <property type="protein sequence ID" value="QWZ09760.1"/>
    <property type="molecule type" value="Genomic_DNA"/>
</dbReference>
<evidence type="ECO:0000256" key="1">
    <source>
        <dbReference type="SAM" id="MobiDB-lite"/>
    </source>
</evidence>
<feature type="region of interest" description="Disordered" evidence="1">
    <location>
        <begin position="80"/>
        <end position="104"/>
    </location>
</feature>
<reference evidence="3" key="1">
    <citation type="submission" date="2021-06" db="EMBL/GenBank/DDBJ databases">
        <title>Complete genome sequence of Nocardioides sp. G188.</title>
        <authorList>
            <person name="Im W.-T."/>
        </authorList>
    </citation>
    <scope>NUCLEOTIDE SEQUENCE</scope>
    <source>
        <strain evidence="3">G188</strain>
    </source>
</reference>
<sequence length="133" mass="14146">MTRTPRRTLTAAATLALTAALVAGTAPSALAGNDDTVRRGSCSGSTDWKIKVGPEDGRLEVEAEVDSNRSGQTWRWRLTHNGSLSASGTRGTGGRSGSFEVRRTTVDSRGADGFEFRARNVRSGELCRGTVNF</sequence>
<feature type="chain" id="PRO_5038888976" description="Secreted protein" evidence="2">
    <location>
        <begin position="32"/>
        <end position="133"/>
    </location>
</feature>
<dbReference type="PROSITE" id="PS51318">
    <property type="entry name" value="TAT"/>
    <property type="match status" value="1"/>
</dbReference>
<dbReference type="AlphaFoldDB" id="A0A975T187"/>
<keyword evidence="2" id="KW-0732">Signal</keyword>
<dbReference type="RefSeq" id="WP_216941606.1">
    <property type="nucleotide sequence ID" value="NZ_CP077062.1"/>
</dbReference>
<accession>A0A975T187</accession>
<protein>
    <recommendedName>
        <fullName evidence="5">Secreted protein</fullName>
    </recommendedName>
</protein>
<dbReference type="Proteomes" id="UP000683575">
    <property type="component" value="Chromosome"/>
</dbReference>
<evidence type="ECO:0000256" key="2">
    <source>
        <dbReference type="SAM" id="SignalP"/>
    </source>
</evidence>
<name>A0A975T187_9ACTN</name>
<evidence type="ECO:0008006" key="5">
    <source>
        <dbReference type="Google" id="ProtNLM"/>
    </source>
</evidence>
<evidence type="ECO:0000313" key="3">
    <source>
        <dbReference type="EMBL" id="QWZ09760.1"/>
    </source>
</evidence>
<proteinExistence type="predicted"/>
<organism evidence="3 4">
    <name type="scientific">Nocardioides panacis</name>
    <dbReference type="NCBI Taxonomy" id="2849501"/>
    <lineage>
        <taxon>Bacteria</taxon>
        <taxon>Bacillati</taxon>
        <taxon>Actinomycetota</taxon>
        <taxon>Actinomycetes</taxon>
        <taxon>Propionibacteriales</taxon>
        <taxon>Nocardioidaceae</taxon>
        <taxon>Nocardioides</taxon>
    </lineage>
</organism>
<gene>
    <name evidence="3" type="ORF">KRR39_08490</name>
</gene>
<evidence type="ECO:0000313" key="4">
    <source>
        <dbReference type="Proteomes" id="UP000683575"/>
    </source>
</evidence>
<keyword evidence="4" id="KW-1185">Reference proteome</keyword>
<feature type="signal peptide" evidence="2">
    <location>
        <begin position="1"/>
        <end position="31"/>
    </location>
</feature>
<dbReference type="KEGG" id="nps:KRR39_08490"/>